<dbReference type="EMBL" id="CP000828">
    <property type="protein sequence ID" value="ABW26418.1"/>
    <property type="molecule type" value="Genomic_DNA"/>
</dbReference>
<feature type="domain" description="Serine aminopeptidase S33" evidence="1">
    <location>
        <begin position="23"/>
        <end position="127"/>
    </location>
</feature>
<reference evidence="2 3" key="1">
    <citation type="journal article" date="2008" name="Proc. Natl. Acad. Sci. U.S.A.">
        <title>Niche adaptation and genome expansion in the chlorophyll d-producing cyanobacterium Acaryochloris marina.</title>
        <authorList>
            <person name="Swingley W.D."/>
            <person name="Chen M."/>
            <person name="Cheung P.C."/>
            <person name="Conrad A.L."/>
            <person name="Dejesa L.C."/>
            <person name="Hao J."/>
            <person name="Honchak B.M."/>
            <person name="Karbach L.E."/>
            <person name="Kurdoglu A."/>
            <person name="Lahiri S."/>
            <person name="Mastrian S.D."/>
            <person name="Miyashita H."/>
            <person name="Page L."/>
            <person name="Ramakrishna P."/>
            <person name="Satoh S."/>
            <person name="Sattley W.M."/>
            <person name="Shimada Y."/>
            <person name="Taylor H.L."/>
            <person name="Tomo T."/>
            <person name="Tsuchiya T."/>
            <person name="Wang Z.T."/>
            <person name="Raymond J."/>
            <person name="Mimuro M."/>
            <person name="Blankenship R.E."/>
            <person name="Touchman J.W."/>
        </authorList>
    </citation>
    <scope>NUCLEOTIDE SEQUENCE [LARGE SCALE GENOMIC DNA]</scope>
    <source>
        <strain evidence="3">MBIC 11017</strain>
    </source>
</reference>
<sequence>MVQNNFVICLSLKSMTSSIPERLLFVQHGWADTNGAMARLGRRVAPANTKIIAPNLGWWRTWLRLEPLVQDVETIATQTISEHPQLPMRVVGHSMGGLIWLEVLYRHPEWWPRVESFVLVGSPVGGSDVCRMMDPLEVGLGIARDLGKNRRSIASAIAAQVPTLSIASNTDGGSDGLIMLGATQFDYAHHVVLPNIVHSAQRHDEAIDQAIREFWQSPRQPLAVQPSPELEIIQRLQAVPGMTDAHRRDFEKAKVALSFDSGLTLRLWKNPARVDHVFLACPQGQCLYSGFVGWIHAGALRQTLREIQSEFAGKVTGMA</sequence>
<dbReference type="Gene3D" id="3.40.50.1820">
    <property type="entry name" value="alpha/beta hydrolase"/>
    <property type="match status" value="1"/>
</dbReference>
<dbReference type="STRING" id="329726.AM1_1387"/>
<dbReference type="SUPFAM" id="SSF53474">
    <property type="entry name" value="alpha/beta-Hydrolases"/>
    <property type="match status" value="1"/>
</dbReference>
<evidence type="ECO:0000313" key="2">
    <source>
        <dbReference type="EMBL" id="ABW26418.1"/>
    </source>
</evidence>
<dbReference type="InterPro" id="IPR022742">
    <property type="entry name" value="Hydrolase_4"/>
</dbReference>
<dbReference type="KEGG" id="amr:AM1_1387"/>
<dbReference type="PANTHER" id="PTHR37946:SF1">
    <property type="entry name" value="SLL1969 PROTEIN"/>
    <property type="match status" value="1"/>
</dbReference>
<accession>B0C6J7</accession>
<protein>
    <recommendedName>
        <fullName evidence="1">Serine aminopeptidase S33 domain-containing protein</fullName>
    </recommendedName>
</protein>
<dbReference type="eggNOG" id="COG2267">
    <property type="taxonomic scope" value="Bacteria"/>
</dbReference>
<dbReference type="InterPro" id="IPR029058">
    <property type="entry name" value="AB_hydrolase_fold"/>
</dbReference>
<organism evidence="2 3">
    <name type="scientific">Acaryochloris marina (strain MBIC 11017)</name>
    <dbReference type="NCBI Taxonomy" id="329726"/>
    <lineage>
        <taxon>Bacteria</taxon>
        <taxon>Bacillati</taxon>
        <taxon>Cyanobacteriota</taxon>
        <taxon>Cyanophyceae</taxon>
        <taxon>Acaryochloridales</taxon>
        <taxon>Acaryochloridaceae</taxon>
        <taxon>Acaryochloris</taxon>
    </lineage>
</organism>
<dbReference type="PANTHER" id="PTHR37946">
    <property type="entry name" value="SLL1969 PROTEIN"/>
    <property type="match status" value="1"/>
</dbReference>
<dbReference type="HOGENOM" id="CLU_079308_0_0_3"/>
<dbReference type="Pfam" id="PF12146">
    <property type="entry name" value="Hydrolase_4"/>
    <property type="match status" value="1"/>
</dbReference>
<evidence type="ECO:0000259" key="1">
    <source>
        <dbReference type="Pfam" id="PF12146"/>
    </source>
</evidence>
<name>B0C6J7_ACAM1</name>
<evidence type="ECO:0000313" key="3">
    <source>
        <dbReference type="Proteomes" id="UP000000268"/>
    </source>
</evidence>
<keyword evidence="3" id="KW-1185">Reference proteome</keyword>
<gene>
    <name evidence="2" type="ordered locus">AM1_1387</name>
</gene>
<dbReference type="AlphaFoldDB" id="B0C6J7"/>
<proteinExistence type="predicted"/>
<dbReference type="Proteomes" id="UP000000268">
    <property type="component" value="Chromosome"/>
</dbReference>